<accession>C9LES2</accession>
<keyword evidence="2" id="KW-1185">Reference proteome</keyword>
<dbReference type="EMBL" id="ACIJ02000016">
    <property type="protein sequence ID" value="EEX72241.1"/>
    <property type="molecule type" value="Genomic_DNA"/>
</dbReference>
<dbReference type="Proteomes" id="UP000003460">
    <property type="component" value="Unassembled WGS sequence"/>
</dbReference>
<gene>
    <name evidence="1" type="ORF">GCWU000325_00703</name>
</gene>
<reference evidence="1" key="1">
    <citation type="submission" date="2009-09" db="EMBL/GenBank/DDBJ databases">
        <authorList>
            <person name="Weinstock G."/>
            <person name="Sodergren E."/>
            <person name="Clifton S."/>
            <person name="Fulton L."/>
            <person name="Fulton B."/>
            <person name="Courtney L."/>
            <person name="Fronick C."/>
            <person name="Harrison M."/>
            <person name="Strong C."/>
            <person name="Farmer C."/>
            <person name="Delahaunty K."/>
            <person name="Markovic C."/>
            <person name="Hall O."/>
            <person name="Minx P."/>
            <person name="Tomlinson C."/>
            <person name="Mitreva M."/>
            <person name="Nelson J."/>
            <person name="Hou S."/>
            <person name="Wollam A."/>
            <person name="Pepin K.H."/>
            <person name="Johnson M."/>
            <person name="Bhonagiri V."/>
            <person name="Nash W.E."/>
            <person name="Warren W."/>
            <person name="Chinwalla A."/>
            <person name="Mardis E.R."/>
            <person name="Wilson R.K."/>
        </authorList>
    </citation>
    <scope>NUCLEOTIDE SEQUENCE [LARGE SCALE GENOMIC DNA]</scope>
    <source>
        <strain evidence="1">ATCC 51259</strain>
    </source>
</reference>
<protein>
    <submittedName>
        <fullName evidence="1">Uncharacterized protein</fullName>
    </submittedName>
</protein>
<proteinExistence type="predicted"/>
<dbReference type="HOGENOM" id="CLU_3256008_0_0_10"/>
<name>C9LES2_9BACT</name>
<evidence type="ECO:0000313" key="2">
    <source>
        <dbReference type="Proteomes" id="UP000003460"/>
    </source>
</evidence>
<evidence type="ECO:0000313" key="1">
    <source>
        <dbReference type="EMBL" id="EEX72241.1"/>
    </source>
</evidence>
<organism evidence="1 2">
    <name type="scientific">Alloprevotella tannerae ATCC 51259</name>
    <dbReference type="NCBI Taxonomy" id="626522"/>
    <lineage>
        <taxon>Bacteria</taxon>
        <taxon>Pseudomonadati</taxon>
        <taxon>Bacteroidota</taxon>
        <taxon>Bacteroidia</taxon>
        <taxon>Bacteroidales</taxon>
        <taxon>Prevotellaceae</taxon>
        <taxon>Alloprevotella</taxon>
    </lineage>
</organism>
<dbReference type="STRING" id="626522.GCWU000325_00703"/>
<comment type="caution">
    <text evidence="1">The sequence shown here is derived from an EMBL/GenBank/DDBJ whole genome shotgun (WGS) entry which is preliminary data.</text>
</comment>
<sequence length="42" mass="4350">MSTSPATPLHIATASTSNGIADAAHPLSFSSDFTTLHVVFFT</sequence>
<dbReference type="AlphaFoldDB" id="C9LES2"/>